<accession>A0A0E9RWL3</accession>
<organism evidence="1">
    <name type="scientific">Anguilla anguilla</name>
    <name type="common">European freshwater eel</name>
    <name type="synonym">Muraena anguilla</name>
    <dbReference type="NCBI Taxonomy" id="7936"/>
    <lineage>
        <taxon>Eukaryota</taxon>
        <taxon>Metazoa</taxon>
        <taxon>Chordata</taxon>
        <taxon>Craniata</taxon>
        <taxon>Vertebrata</taxon>
        <taxon>Euteleostomi</taxon>
        <taxon>Actinopterygii</taxon>
        <taxon>Neopterygii</taxon>
        <taxon>Teleostei</taxon>
        <taxon>Anguilliformes</taxon>
        <taxon>Anguillidae</taxon>
        <taxon>Anguilla</taxon>
    </lineage>
</organism>
<dbReference type="EMBL" id="GBXM01074988">
    <property type="protein sequence ID" value="JAH33589.1"/>
    <property type="molecule type" value="Transcribed_RNA"/>
</dbReference>
<sequence>MYAYSFYFIKNENLKNLTCPLWHCQLCNLDMPFQTFCMSDTCMDTCEGLLT</sequence>
<proteinExistence type="predicted"/>
<dbReference type="AlphaFoldDB" id="A0A0E9RWL3"/>
<reference evidence="1" key="2">
    <citation type="journal article" date="2015" name="Fish Shellfish Immunol.">
        <title>Early steps in the European eel (Anguilla anguilla)-Vibrio vulnificus interaction in the gills: Role of the RtxA13 toxin.</title>
        <authorList>
            <person name="Callol A."/>
            <person name="Pajuelo D."/>
            <person name="Ebbesson L."/>
            <person name="Teles M."/>
            <person name="MacKenzie S."/>
            <person name="Amaro C."/>
        </authorList>
    </citation>
    <scope>NUCLEOTIDE SEQUENCE</scope>
</reference>
<evidence type="ECO:0000313" key="1">
    <source>
        <dbReference type="EMBL" id="JAH33589.1"/>
    </source>
</evidence>
<name>A0A0E9RWL3_ANGAN</name>
<protein>
    <submittedName>
        <fullName evidence="1">Uncharacterized protein</fullName>
    </submittedName>
</protein>
<reference evidence="1" key="1">
    <citation type="submission" date="2014-11" db="EMBL/GenBank/DDBJ databases">
        <authorList>
            <person name="Amaro Gonzalez C."/>
        </authorList>
    </citation>
    <scope>NUCLEOTIDE SEQUENCE</scope>
</reference>